<protein>
    <submittedName>
        <fullName evidence="1">Uncharacterized protein</fullName>
    </submittedName>
</protein>
<keyword evidence="2" id="KW-1185">Reference proteome</keyword>
<dbReference type="RefSeq" id="WP_256604101.1">
    <property type="nucleotide sequence ID" value="NZ_JANIBJ010000046.1"/>
</dbReference>
<evidence type="ECO:0000313" key="2">
    <source>
        <dbReference type="Proteomes" id="UP001524499"/>
    </source>
</evidence>
<dbReference type="EMBL" id="JANIBJ010000046">
    <property type="protein sequence ID" value="MCQ8106048.1"/>
    <property type="molecule type" value="Genomic_DNA"/>
</dbReference>
<feature type="non-terminal residue" evidence="1">
    <location>
        <position position="1"/>
    </location>
</feature>
<gene>
    <name evidence="1" type="ORF">NP590_18205</name>
</gene>
<comment type="caution">
    <text evidence="1">The sequence shown here is derived from an EMBL/GenBank/DDBJ whole genome shotgun (WGS) entry which is preliminary data.</text>
</comment>
<sequence>RFFTFRVTFMKAWQSPRQMNVNGVMSLVFERLTRDFQSNVHEGLANTRHMKVNGVMSLVFWAVDT</sequence>
<dbReference type="Proteomes" id="UP001524499">
    <property type="component" value="Unassembled WGS sequence"/>
</dbReference>
<accession>A0ABT1TKQ2</accession>
<organism evidence="1 2">
    <name type="scientific">Methylomonas subterranea</name>
    <dbReference type="NCBI Taxonomy" id="2952225"/>
    <lineage>
        <taxon>Bacteria</taxon>
        <taxon>Pseudomonadati</taxon>
        <taxon>Pseudomonadota</taxon>
        <taxon>Gammaproteobacteria</taxon>
        <taxon>Methylococcales</taxon>
        <taxon>Methylococcaceae</taxon>
        <taxon>Methylomonas</taxon>
    </lineage>
</organism>
<evidence type="ECO:0000313" key="1">
    <source>
        <dbReference type="EMBL" id="MCQ8106048.1"/>
    </source>
</evidence>
<proteinExistence type="predicted"/>
<reference evidence="1 2" key="1">
    <citation type="submission" date="2022-07" db="EMBL/GenBank/DDBJ databases">
        <title>Methylomonas rivi sp. nov., Methylomonas rosea sp. nov., Methylomonas aureus sp. nov. and Methylomonas subterranea sp. nov., four novel methanotrophs isolated from a freshwater creek and the deep terrestrial subsurface.</title>
        <authorList>
            <person name="Abin C."/>
            <person name="Sankaranarayanan K."/>
            <person name="Garner C."/>
            <person name="Sindelar R."/>
            <person name="Kotary K."/>
            <person name="Garner R."/>
            <person name="Barclay S."/>
            <person name="Lawson P."/>
            <person name="Krumholz L."/>
        </authorList>
    </citation>
    <scope>NUCLEOTIDE SEQUENCE [LARGE SCALE GENOMIC DNA]</scope>
    <source>
        <strain evidence="1 2">SURF-2</strain>
    </source>
</reference>
<name>A0ABT1TKQ2_9GAMM</name>